<name>A0ABD8AB57_9EURY</name>
<gene>
    <name evidence="2" type="ORF">R6Y95_03405</name>
</gene>
<feature type="compositionally biased region" description="Basic and acidic residues" evidence="1">
    <location>
        <begin position="24"/>
        <end position="48"/>
    </location>
</feature>
<organism evidence="2 3">
    <name type="scientific">Methanoculleus palmolei</name>
    <dbReference type="NCBI Taxonomy" id="72612"/>
    <lineage>
        <taxon>Archaea</taxon>
        <taxon>Methanobacteriati</taxon>
        <taxon>Methanobacteriota</taxon>
        <taxon>Stenosarchaea group</taxon>
        <taxon>Methanomicrobia</taxon>
        <taxon>Methanomicrobiales</taxon>
        <taxon>Methanomicrobiaceae</taxon>
        <taxon>Methanoculleus</taxon>
    </lineage>
</organism>
<dbReference type="AlphaFoldDB" id="A0ABD8AB57"/>
<dbReference type="EMBL" id="CP137641">
    <property type="protein sequence ID" value="WOX56390.1"/>
    <property type="molecule type" value="Genomic_DNA"/>
</dbReference>
<evidence type="ECO:0000313" key="3">
    <source>
        <dbReference type="Proteomes" id="UP001626603"/>
    </source>
</evidence>
<proteinExistence type="predicted"/>
<sequence>MPSVRINDGDLLSGTGVEGGRKKRPDETPAPTRRESEPDTTKTKEIPAKPRRGRPYFGDGDGADIFYTKKK</sequence>
<evidence type="ECO:0000256" key="1">
    <source>
        <dbReference type="SAM" id="MobiDB-lite"/>
    </source>
</evidence>
<dbReference type="Proteomes" id="UP001626603">
    <property type="component" value="Chromosome"/>
</dbReference>
<protein>
    <submittedName>
        <fullName evidence="2">Uncharacterized protein</fullName>
    </submittedName>
</protein>
<feature type="region of interest" description="Disordered" evidence="1">
    <location>
        <begin position="1"/>
        <end position="71"/>
    </location>
</feature>
<reference evidence="2 3" key="1">
    <citation type="submission" date="2023-10" db="EMBL/GenBank/DDBJ databases">
        <title>The complete genome sequence of Methanoculleus palmolei DSM 4273.</title>
        <authorList>
            <person name="Lai S.-J."/>
            <person name="You Y.-T."/>
            <person name="Chen S.-C."/>
        </authorList>
    </citation>
    <scope>NUCLEOTIDE SEQUENCE [LARGE SCALE GENOMIC DNA]</scope>
    <source>
        <strain evidence="2 3">DSM 4273</strain>
    </source>
</reference>
<keyword evidence="3" id="KW-1185">Reference proteome</keyword>
<accession>A0ABD8AB57</accession>
<evidence type="ECO:0000313" key="2">
    <source>
        <dbReference type="EMBL" id="WOX56390.1"/>
    </source>
</evidence>